<dbReference type="InterPro" id="IPR012944">
    <property type="entry name" value="SusD_RagB_dom"/>
</dbReference>
<dbReference type="InterPro" id="IPR011990">
    <property type="entry name" value="TPR-like_helical_dom_sf"/>
</dbReference>
<keyword evidence="3 6" id="KW-0732">Signal</keyword>
<feature type="signal peptide" evidence="6">
    <location>
        <begin position="1"/>
        <end position="24"/>
    </location>
</feature>
<evidence type="ECO:0000256" key="6">
    <source>
        <dbReference type="SAM" id="SignalP"/>
    </source>
</evidence>
<dbReference type="CDD" id="cd08977">
    <property type="entry name" value="SusD"/>
    <property type="match status" value="1"/>
</dbReference>
<accession>A0A1I2I9F1</accession>
<dbReference type="AlphaFoldDB" id="A0A1I2I9F1"/>
<dbReference type="RefSeq" id="WP_093920076.1">
    <property type="nucleotide sequence ID" value="NZ_FONW01000005.1"/>
</dbReference>
<evidence type="ECO:0000313" key="10">
    <source>
        <dbReference type="Proteomes" id="UP000198964"/>
    </source>
</evidence>
<sequence length="494" mass="56022">MNLKNNIFFVALILLMFASCDSFLTEDPIGLLTPEQVDLDPTVTSVEYSVSSGYQLLSGTLNIIGNWAWDEGTVTRNDFILQDIASDDMQKKWNPDGDQAWMDQFDNFSFIASNGGFNGIWSYNYEGISRVNTAISYLTDEEMMGKLNMESSLKNRLLGESYFLRAFYYFDLTTIFGDVPLLLVPLTSFEEAYEVAVRVDKAKIWEQIASDLANAKTLLPSQKFPVETEKWRVSKGAVIAMQAKVALYNEQWQEVIQFIEEMESLGYYELNTNYFDSFDASKEFMDDEVIFAYDHESSQTPRKGNGLCALIGWGFIAPESNFIDEFEANDPRLAYTVDVENRNVNKLLGTLDGTNKGNGDASSNRIYIRWADVVLWKAEAYLELGNSEESIDLINEIRQRARNSVNIDGEVPVAGTLPAYDRSESDSNVIKSWLIHERRCELGFESHRMNDLKRWGIAVDVLGTRGFSEHHHYYPIPQGEIDKSGGSITQNPGY</sequence>
<evidence type="ECO:0000256" key="5">
    <source>
        <dbReference type="ARBA" id="ARBA00023237"/>
    </source>
</evidence>
<protein>
    <submittedName>
        <fullName evidence="9">Starch-binding associating with outer membrane</fullName>
    </submittedName>
</protein>
<dbReference type="PROSITE" id="PS51257">
    <property type="entry name" value="PROKAR_LIPOPROTEIN"/>
    <property type="match status" value="1"/>
</dbReference>
<dbReference type="Gene3D" id="1.25.40.390">
    <property type="match status" value="1"/>
</dbReference>
<feature type="chain" id="PRO_5011675820" evidence="6">
    <location>
        <begin position="25"/>
        <end position="494"/>
    </location>
</feature>
<evidence type="ECO:0000313" key="9">
    <source>
        <dbReference type="EMBL" id="SFF38313.1"/>
    </source>
</evidence>
<proteinExistence type="inferred from homology"/>
<dbReference type="Pfam" id="PF14322">
    <property type="entry name" value="SusD-like_3"/>
    <property type="match status" value="1"/>
</dbReference>
<dbReference type="SUPFAM" id="SSF48452">
    <property type="entry name" value="TPR-like"/>
    <property type="match status" value="1"/>
</dbReference>
<dbReference type="EMBL" id="FONW01000005">
    <property type="protein sequence ID" value="SFF38313.1"/>
    <property type="molecule type" value="Genomic_DNA"/>
</dbReference>
<dbReference type="STRING" id="655355.SAMN05216283_105169"/>
<keyword evidence="5" id="KW-0998">Cell outer membrane</keyword>
<organism evidence="9 10">
    <name type="scientific">Sunxiuqinia elliptica</name>
    <dbReference type="NCBI Taxonomy" id="655355"/>
    <lineage>
        <taxon>Bacteria</taxon>
        <taxon>Pseudomonadati</taxon>
        <taxon>Bacteroidota</taxon>
        <taxon>Bacteroidia</taxon>
        <taxon>Marinilabiliales</taxon>
        <taxon>Prolixibacteraceae</taxon>
        <taxon>Sunxiuqinia</taxon>
    </lineage>
</organism>
<gene>
    <name evidence="9" type="ORF">SAMN05216283_105169</name>
</gene>
<evidence type="ECO:0000256" key="1">
    <source>
        <dbReference type="ARBA" id="ARBA00004442"/>
    </source>
</evidence>
<comment type="subcellular location">
    <subcellularLocation>
        <location evidence="1">Cell outer membrane</location>
    </subcellularLocation>
</comment>
<dbReference type="Proteomes" id="UP000198964">
    <property type="component" value="Unassembled WGS sequence"/>
</dbReference>
<dbReference type="Pfam" id="PF07980">
    <property type="entry name" value="SusD_RagB"/>
    <property type="match status" value="1"/>
</dbReference>
<reference evidence="9 10" key="1">
    <citation type="submission" date="2016-10" db="EMBL/GenBank/DDBJ databases">
        <authorList>
            <person name="de Groot N.N."/>
        </authorList>
    </citation>
    <scope>NUCLEOTIDE SEQUENCE [LARGE SCALE GENOMIC DNA]</scope>
    <source>
        <strain evidence="9 10">CGMCC 1.9156</strain>
    </source>
</reference>
<keyword evidence="4" id="KW-0472">Membrane</keyword>
<dbReference type="InterPro" id="IPR033985">
    <property type="entry name" value="SusD-like_N"/>
</dbReference>
<keyword evidence="10" id="KW-1185">Reference proteome</keyword>
<evidence type="ECO:0000256" key="2">
    <source>
        <dbReference type="ARBA" id="ARBA00006275"/>
    </source>
</evidence>
<evidence type="ECO:0000256" key="4">
    <source>
        <dbReference type="ARBA" id="ARBA00023136"/>
    </source>
</evidence>
<evidence type="ECO:0000259" key="7">
    <source>
        <dbReference type="Pfam" id="PF07980"/>
    </source>
</evidence>
<evidence type="ECO:0000259" key="8">
    <source>
        <dbReference type="Pfam" id="PF14322"/>
    </source>
</evidence>
<feature type="domain" description="SusD-like N-terminal" evidence="8">
    <location>
        <begin position="109"/>
        <end position="247"/>
    </location>
</feature>
<dbReference type="GO" id="GO:0009279">
    <property type="term" value="C:cell outer membrane"/>
    <property type="evidence" value="ECO:0007669"/>
    <property type="project" value="UniProtKB-SubCell"/>
</dbReference>
<feature type="domain" description="RagB/SusD" evidence="7">
    <location>
        <begin position="350"/>
        <end position="459"/>
    </location>
</feature>
<comment type="similarity">
    <text evidence="2">Belongs to the SusD family.</text>
</comment>
<name>A0A1I2I9F1_9BACT</name>
<evidence type="ECO:0000256" key="3">
    <source>
        <dbReference type="ARBA" id="ARBA00022729"/>
    </source>
</evidence>